<organism evidence="6 7">
    <name type="scientific">Streptomyces shenzhenensis</name>
    <dbReference type="NCBI Taxonomy" id="943815"/>
    <lineage>
        <taxon>Bacteria</taxon>
        <taxon>Bacillati</taxon>
        <taxon>Actinomycetota</taxon>
        <taxon>Actinomycetes</taxon>
        <taxon>Kitasatosporales</taxon>
        <taxon>Streptomycetaceae</taxon>
        <taxon>Streptomyces</taxon>
    </lineage>
</organism>
<dbReference type="SMART" id="SM00640">
    <property type="entry name" value="Glyco_32"/>
    <property type="match status" value="1"/>
</dbReference>
<keyword evidence="3 6" id="KW-0378">Hydrolase</keyword>
<dbReference type="InterPro" id="IPR013148">
    <property type="entry name" value="Glyco_hydro_32_N"/>
</dbReference>
<evidence type="ECO:0000256" key="3">
    <source>
        <dbReference type="ARBA" id="ARBA00022801"/>
    </source>
</evidence>
<dbReference type="Gene3D" id="2.60.120.560">
    <property type="entry name" value="Exo-inulinase, domain 1"/>
    <property type="match status" value="1"/>
</dbReference>
<protein>
    <recommendedName>
        <fullName evidence="2">beta-fructofuranosidase</fullName>
        <ecNumber evidence="2">3.2.1.26</ecNumber>
    </recommendedName>
</protein>
<dbReference type="PANTHER" id="PTHR43101">
    <property type="entry name" value="BETA-FRUCTOSIDASE"/>
    <property type="match status" value="1"/>
</dbReference>
<evidence type="ECO:0000256" key="1">
    <source>
        <dbReference type="ARBA" id="ARBA00009902"/>
    </source>
</evidence>
<feature type="domain" description="Glycosyl hydrolase family 32 N-terminal" evidence="5">
    <location>
        <begin position="8"/>
        <end position="288"/>
    </location>
</feature>
<dbReference type="GO" id="GO:0005975">
    <property type="term" value="P:carbohydrate metabolic process"/>
    <property type="evidence" value="ECO:0007669"/>
    <property type="project" value="InterPro"/>
</dbReference>
<gene>
    <name evidence="6" type="ORF">CTZ28_19820</name>
</gene>
<sequence>MQSAPILFRPPGGWVGDVIPYFWDGRYWLFYLHETRTGAYDAGTSWHLACTRDFVDFDYRGEVLPHGGPQEQDLHAYTGCVIEHQGTHHLFYTGYNPAVRDPATGVPLQAVMHAVSDDLLTWTKLPQDTFYAPADRYEPGDWRDPFVFRAPGASEFTMLLAARTTEGPERRRGCVARAVSSDLSTWTVTEPFSAPSRFVTHECPDLFDLDGRWYLLYSEFSERFTVRYRIAPSPHGPWQTPSDDGIDGRGFYAAKTAGDGGRRYAFGWIPTRQGLRDDGAWEWAGDLAVHEITARDDGTLAAGMPHNVRAAFDVALKMPAPRPVTGHWSLGDDAVACTAPDSLATLWATELPARCRVTTTVSFTPGTRECGVVLRGSDDCDSGYFLRLEPSRQRMVFDRWPRPQLGAHQWQISGDVPHAVELERPAPLAPQTSHHLEILIDDTAYVAYLDGEIAMSGRMYDRRTGGLGLFVGDGEARFTDTAVYVRTEGDDG</sequence>
<name>A0A3M0I4L5_9ACTN</name>
<evidence type="ECO:0000256" key="4">
    <source>
        <dbReference type="ARBA" id="ARBA00023295"/>
    </source>
</evidence>
<dbReference type="RefSeq" id="WP_121891007.1">
    <property type="nucleotide sequence ID" value="NZ_PENI01000012.1"/>
</dbReference>
<dbReference type="InterPro" id="IPR051214">
    <property type="entry name" value="GH32_Enzymes"/>
</dbReference>
<reference evidence="6 7" key="1">
    <citation type="submission" date="2017-11" db="EMBL/GenBank/DDBJ databases">
        <title>Draft genome of actinobacteria isolated from guarana (Paullinia cupana (Mart.) Ducke.</title>
        <authorList>
            <person name="Siqueira K.A."/>
            <person name="Liotti R.G."/>
            <person name="Mendes T.A.O."/>
            <person name="Soares M.A."/>
        </authorList>
    </citation>
    <scope>NUCLEOTIDE SEQUENCE [LARGE SCALE GENOMIC DNA]</scope>
    <source>
        <strain evidence="6 7">193</strain>
    </source>
</reference>
<comment type="similarity">
    <text evidence="1">Belongs to the glycosyl hydrolase 32 family.</text>
</comment>
<proteinExistence type="inferred from homology"/>
<dbReference type="OrthoDB" id="9759709at2"/>
<dbReference type="InterPro" id="IPR001362">
    <property type="entry name" value="Glyco_hydro_32"/>
</dbReference>
<dbReference type="Proteomes" id="UP000270471">
    <property type="component" value="Unassembled WGS sequence"/>
</dbReference>
<dbReference type="PANTHER" id="PTHR43101:SF1">
    <property type="entry name" value="BETA-FRUCTOSIDASE"/>
    <property type="match status" value="1"/>
</dbReference>
<dbReference type="Pfam" id="PF00251">
    <property type="entry name" value="Glyco_hydro_32N"/>
    <property type="match status" value="1"/>
</dbReference>
<dbReference type="AlphaFoldDB" id="A0A3M0I4L5"/>
<dbReference type="EC" id="3.2.1.26" evidence="2"/>
<evidence type="ECO:0000256" key="2">
    <source>
        <dbReference type="ARBA" id="ARBA00012758"/>
    </source>
</evidence>
<keyword evidence="4" id="KW-0326">Glycosidase</keyword>
<evidence type="ECO:0000259" key="5">
    <source>
        <dbReference type="Pfam" id="PF00251"/>
    </source>
</evidence>
<dbReference type="Gene3D" id="2.115.10.20">
    <property type="entry name" value="Glycosyl hydrolase domain, family 43"/>
    <property type="match status" value="1"/>
</dbReference>
<dbReference type="GO" id="GO:0004564">
    <property type="term" value="F:beta-fructofuranosidase activity"/>
    <property type="evidence" value="ECO:0007669"/>
    <property type="project" value="UniProtKB-EC"/>
</dbReference>
<comment type="caution">
    <text evidence="6">The sequence shown here is derived from an EMBL/GenBank/DDBJ whole genome shotgun (WGS) entry which is preliminary data.</text>
</comment>
<dbReference type="InterPro" id="IPR023296">
    <property type="entry name" value="Glyco_hydro_beta-prop_sf"/>
</dbReference>
<accession>A0A3M0I4L5</accession>
<dbReference type="EMBL" id="PENI01000012">
    <property type="protein sequence ID" value="RMB84167.1"/>
    <property type="molecule type" value="Genomic_DNA"/>
</dbReference>
<evidence type="ECO:0000313" key="6">
    <source>
        <dbReference type="EMBL" id="RMB84167.1"/>
    </source>
</evidence>
<evidence type="ECO:0000313" key="7">
    <source>
        <dbReference type="Proteomes" id="UP000270471"/>
    </source>
</evidence>
<dbReference type="SUPFAM" id="SSF75005">
    <property type="entry name" value="Arabinanase/levansucrase/invertase"/>
    <property type="match status" value="1"/>
</dbReference>
<dbReference type="CDD" id="cd08995">
    <property type="entry name" value="GH32_EcAec43-like"/>
    <property type="match status" value="1"/>
</dbReference>
<keyword evidence="7" id="KW-1185">Reference proteome</keyword>